<name>A0A1B7HTI4_9ENTR</name>
<organism evidence="1 2">
    <name type="scientific">Buttiauxella noackiae ATCC 51607</name>
    <dbReference type="NCBI Taxonomy" id="1354255"/>
    <lineage>
        <taxon>Bacteria</taxon>
        <taxon>Pseudomonadati</taxon>
        <taxon>Pseudomonadota</taxon>
        <taxon>Gammaproteobacteria</taxon>
        <taxon>Enterobacterales</taxon>
        <taxon>Enterobacteriaceae</taxon>
        <taxon>Buttiauxella</taxon>
    </lineage>
</organism>
<dbReference type="Proteomes" id="UP000078286">
    <property type="component" value="Unassembled WGS sequence"/>
</dbReference>
<proteinExistence type="predicted"/>
<sequence>MNKDEKALENFFETIAADLLSGLLDANDNEQNAHLKAWLDAPFNVVPENLLRHAEMICNHFSVGEDGHLLMHGIDDQLAAMNLSRKERFSPMKKGVVGYAAPRDLEKVNALLKVIISYYECALIKAKMENSAKDE</sequence>
<accession>A0A1B7HTI4</accession>
<dbReference type="AlphaFoldDB" id="A0A1B7HTI4"/>
<reference evidence="1 2" key="1">
    <citation type="submission" date="2016-04" db="EMBL/GenBank/DDBJ databases">
        <title>ATOL: Assembling a taxonomically balanced genome-scale reconstruction of the evolutionary history of the Enterobacteriaceae.</title>
        <authorList>
            <person name="Plunkett G.III."/>
            <person name="Neeno-Eckwall E.C."/>
            <person name="Glasner J.D."/>
            <person name="Perna N.T."/>
        </authorList>
    </citation>
    <scope>NUCLEOTIDE SEQUENCE [LARGE SCALE GENOMIC DNA]</scope>
    <source>
        <strain evidence="1 2">ATCC 51607</strain>
    </source>
</reference>
<dbReference type="RefSeq" id="WP_064554557.1">
    <property type="nucleotide sequence ID" value="NZ_LXEO01000017.1"/>
</dbReference>
<keyword evidence="2" id="KW-1185">Reference proteome</keyword>
<dbReference type="PATRIC" id="fig|1354255.3.peg.1874"/>
<dbReference type="EMBL" id="LXEO01000017">
    <property type="protein sequence ID" value="OAT18987.1"/>
    <property type="molecule type" value="Genomic_DNA"/>
</dbReference>
<evidence type="ECO:0000313" key="2">
    <source>
        <dbReference type="Proteomes" id="UP000078286"/>
    </source>
</evidence>
<comment type="caution">
    <text evidence="1">The sequence shown here is derived from an EMBL/GenBank/DDBJ whole genome shotgun (WGS) entry which is preliminary data.</text>
</comment>
<evidence type="ECO:0000313" key="1">
    <source>
        <dbReference type="EMBL" id="OAT18987.1"/>
    </source>
</evidence>
<gene>
    <name evidence="1" type="ORF">M979_1811</name>
</gene>
<protein>
    <submittedName>
        <fullName evidence="1">Uncharacterized protein</fullName>
    </submittedName>
</protein>